<proteinExistence type="predicted"/>
<dbReference type="Proteomes" id="UP000799755">
    <property type="component" value="Unassembled WGS sequence"/>
</dbReference>
<keyword evidence="2" id="KW-1185">Reference proteome</keyword>
<evidence type="ECO:0000313" key="1">
    <source>
        <dbReference type="EMBL" id="KAF2467031.1"/>
    </source>
</evidence>
<accession>A0ACB6QLL0</accession>
<dbReference type="EMBL" id="MU003522">
    <property type="protein sequence ID" value="KAF2467031.1"/>
    <property type="molecule type" value="Genomic_DNA"/>
</dbReference>
<comment type="caution">
    <text evidence="1">The sequence shown here is derived from an EMBL/GenBank/DDBJ whole genome shotgun (WGS) entry which is preliminary data.</text>
</comment>
<reference evidence="1" key="1">
    <citation type="journal article" date="2020" name="Stud. Mycol.">
        <title>101 Dothideomycetes genomes: a test case for predicting lifestyles and emergence of pathogens.</title>
        <authorList>
            <person name="Haridas S."/>
            <person name="Albert R."/>
            <person name="Binder M."/>
            <person name="Bloem J."/>
            <person name="Labutti K."/>
            <person name="Salamov A."/>
            <person name="Andreopoulos B."/>
            <person name="Baker S."/>
            <person name="Barry K."/>
            <person name="Bills G."/>
            <person name="Bluhm B."/>
            <person name="Cannon C."/>
            <person name="Castanera R."/>
            <person name="Culley D."/>
            <person name="Daum C."/>
            <person name="Ezra D."/>
            <person name="Gonzalez J."/>
            <person name="Henrissat B."/>
            <person name="Kuo A."/>
            <person name="Liang C."/>
            <person name="Lipzen A."/>
            <person name="Lutzoni F."/>
            <person name="Magnuson J."/>
            <person name="Mondo S."/>
            <person name="Nolan M."/>
            <person name="Ohm R."/>
            <person name="Pangilinan J."/>
            <person name="Park H.-J."/>
            <person name="Ramirez L."/>
            <person name="Alfaro M."/>
            <person name="Sun H."/>
            <person name="Tritt A."/>
            <person name="Yoshinaga Y."/>
            <person name="Zwiers L.-H."/>
            <person name="Turgeon B."/>
            <person name="Goodwin S."/>
            <person name="Spatafora J."/>
            <person name="Crous P."/>
            <person name="Grigoriev I."/>
        </authorList>
    </citation>
    <scope>NUCLEOTIDE SEQUENCE</scope>
    <source>
        <strain evidence="1">ATCC 200398</strain>
    </source>
</reference>
<protein>
    <submittedName>
        <fullName evidence="1">Uncharacterized protein</fullName>
    </submittedName>
</protein>
<organism evidence="1 2">
    <name type="scientific">Lindgomyces ingoldianus</name>
    <dbReference type="NCBI Taxonomy" id="673940"/>
    <lineage>
        <taxon>Eukaryota</taxon>
        <taxon>Fungi</taxon>
        <taxon>Dikarya</taxon>
        <taxon>Ascomycota</taxon>
        <taxon>Pezizomycotina</taxon>
        <taxon>Dothideomycetes</taxon>
        <taxon>Pleosporomycetidae</taxon>
        <taxon>Pleosporales</taxon>
        <taxon>Lindgomycetaceae</taxon>
        <taxon>Lindgomyces</taxon>
    </lineage>
</organism>
<sequence>MPTGADDVKLDGAHTIKLLGVWWSRWCRTLMKAEGSKACSEISRWLLWLDGETQSEASCAQLLSRRASRIHKKDMNNESELSLHVCEGALLCLVFRQPQDAGSRQQTHICLVPARICFSRGICAGHVLFWPSRVKRNLETRWPVDGRQSLSEEEQTKEQTEEGEAEEVIRLAPNVAGESAAVVRRGAMQKSPAGVFAVQGE</sequence>
<name>A0ACB6QLL0_9PLEO</name>
<evidence type="ECO:0000313" key="2">
    <source>
        <dbReference type="Proteomes" id="UP000799755"/>
    </source>
</evidence>
<gene>
    <name evidence="1" type="ORF">BDR25DRAFT_345205</name>
</gene>